<organism evidence="2 3">
    <name type="scientific">Mycena pura</name>
    <dbReference type="NCBI Taxonomy" id="153505"/>
    <lineage>
        <taxon>Eukaryota</taxon>
        <taxon>Fungi</taxon>
        <taxon>Dikarya</taxon>
        <taxon>Basidiomycota</taxon>
        <taxon>Agaricomycotina</taxon>
        <taxon>Agaricomycetes</taxon>
        <taxon>Agaricomycetidae</taxon>
        <taxon>Agaricales</taxon>
        <taxon>Marasmiineae</taxon>
        <taxon>Mycenaceae</taxon>
        <taxon>Mycena</taxon>
    </lineage>
</organism>
<dbReference type="AlphaFoldDB" id="A0AAD6UXJ9"/>
<feature type="region of interest" description="Disordered" evidence="1">
    <location>
        <begin position="142"/>
        <end position="197"/>
    </location>
</feature>
<accession>A0AAD6UXJ9</accession>
<dbReference type="Proteomes" id="UP001219525">
    <property type="component" value="Unassembled WGS sequence"/>
</dbReference>
<keyword evidence="3" id="KW-1185">Reference proteome</keyword>
<sequence length="212" mass="22534">MLSYETLAPLLLLPKSCPQDIPSSYVPPHLLPRNEAQKKQKIPHPSHIALESLRSQIPNSELGVSSCSSCQHYLPPHVPPPATCLSLPSHLLPATHRLPPPPAALLFASPHRLPPAARPLPTCCQCLPAACPLPAAAAHPHIPPLTRSPAASDPPTRIGQEQVAGGGREGGDRWQVAGHAAATLQNPRSDHHGITSEIIANSELKIRNSTPE</sequence>
<proteinExistence type="predicted"/>
<reference evidence="2" key="1">
    <citation type="submission" date="2023-03" db="EMBL/GenBank/DDBJ databases">
        <title>Massive genome expansion in bonnet fungi (Mycena s.s.) driven by repeated elements and novel gene families across ecological guilds.</title>
        <authorList>
            <consortium name="Lawrence Berkeley National Laboratory"/>
            <person name="Harder C.B."/>
            <person name="Miyauchi S."/>
            <person name="Viragh M."/>
            <person name="Kuo A."/>
            <person name="Thoen E."/>
            <person name="Andreopoulos B."/>
            <person name="Lu D."/>
            <person name="Skrede I."/>
            <person name="Drula E."/>
            <person name="Henrissat B."/>
            <person name="Morin E."/>
            <person name="Kohler A."/>
            <person name="Barry K."/>
            <person name="LaButti K."/>
            <person name="Morin E."/>
            <person name="Salamov A."/>
            <person name="Lipzen A."/>
            <person name="Mereny Z."/>
            <person name="Hegedus B."/>
            <person name="Baldrian P."/>
            <person name="Stursova M."/>
            <person name="Weitz H."/>
            <person name="Taylor A."/>
            <person name="Grigoriev I.V."/>
            <person name="Nagy L.G."/>
            <person name="Martin F."/>
            <person name="Kauserud H."/>
        </authorList>
    </citation>
    <scope>NUCLEOTIDE SEQUENCE</scope>
    <source>
        <strain evidence="2">9144</strain>
    </source>
</reference>
<dbReference type="EMBL" id="JARJCW010000080">
    <property type="protein sequence ID" value="KAJ7197047.1"/>
    <property type="molecule type" value="Genomic_DNA"/>
</dbReference>
<evidence type="ECO:0000256" key="1">
    <source>
        <dbReference type="SAM" id="MobiDB-lite"/>
    </source>
</evidence>
<gene>
    <name evidence="2" type="ORF">GGX14DRAFT_402950</name>
</gene>
<protein>
    <submittedName>
        <fullName evidence="2">Uncharacterized protein</fullName>
    </submittedName>
</protein>
<name>A0AAD6UXJ9_9AGAR</name>
<evidence type="ECO:0000313" key="2">
    <source>
        <dbReference type="EMBL" id="KAJ7197047.1"/>
    </source>
</evidence>
<evidence type="ECO:0000313" key="3">
    <source>
        <dbReference type="Proteomes" id="UP001219525"/>
    </source>
</evidence>
<comment type="caution">
    <text evidence="2">The sequence shown here is derived from an EMBL/GenBank/DDBJ whole genome shotgun (WGS) entry which is preliminary data.</text>
</comment>